<dbReference type="PANTHER" id="PTHR13302">
    <property type="entry name" value="CONSERVED OLIGOMERIC GOLGI COMPLEX COMPONENT 3"/>
    <property type="match status" value="1"/>
</dbReference>
<feature type="non-terminal residue" evidence="4">
    <location>
        <position position="1"/>
    </location>
</feature>
<evidence type="ECO:0000313" key="4">
    <source>
        <dbReference type="EMBL" id="PPQ97816.1"/>
    </source>
</evidence>
<dbReference type="OrthoDB" id="296793at2759"/>
<dbReference type="InterPro" id="IPR036291">
    <property type="entry name" value="NAD(P)-bd_dom_sf"/>
</dbReference>
<dbReference type="EMBL" id="NHYE01001188">
    <property type="protein sequence ID" value="PPQ97816.1"/>
    <property type="molecule type" value="Genomic_DNA"/>
</dbReference>
<dbReference type="CDD" id="cd05288">
    <property type="entry name" value="PGDH"/>
    <property type="match status" value="1"/>
</dbReference>
<dbReference type="Pfam" id="PF00107">
    <property type="entry name" value="ADH_zinc_N"/>
    <property type="match status" value="1"/>
</dbReference>
<evidence type="ECO:0000256" key="1">
    <source>
        <dbReference type="SAM" id="MobiDB-lite"/>
    </source>
</evidence>
<dbReference type="Pfam" id="PF20671">
    <property type="entry name" value="COG3_C"/>
    <property type="match status" value="1"/>
</dbReference>
<dbReference type="AlphaFoldDB" id="A0A409Y450"/>
<dbReference type="GO" id="GO:0016020">
    <property type="term" value="C:membrane"/>
    <property type="evidence" value="ECO:0007669"/>
    <property type="project" value="InterPro"/>
</dbReference>
<dbReference type="SUPFAM" id="SSF51735">
    <property type="entry name" value="NAD(P)-binding Rossmann-fold domains"/>
    <property type="match status" value="1"/>
</dbReference>
<protein>
    <submittedName>
        <fullName evidence="4">Uncharacterized protein</fullName>
    </submittedName>
</protein>
<accession>A0A409Y450</accession>
<dbReference type="InterPro" id="IPR013149">
    <property type="entry name" value="ADH-like_C"/>
</dbReference>
<dbReference type="FunCoup" id="A0A409Y450">
    <property type="interactions" value="557"/>
</dbReference>
<evidence type="ECO:0000259" key="3">
    <source>
        <dbReference type="Pfam" id="PF20671"/>
    </source>
</evidence>
<dbReference type="SUPFAM" id="SSF50129">
    <property type="entry name" value="GroES-like"/>
    <property type="match status" value="1"/>
</dbReference>
<dbReference type="Gene3D" id="3.90.180.10">
    <property type="entry name" value="Medium-chain alcohol dehydrogenases, catalytic domain"/>
    <property type="match status" value="1"/>
</dbReference>
<dbReference type="GO" id="GO:0007030">
    <property type="term" value="P:Golgi organization"/>
    <property type="evidence" value="ECO:0007669"/>
    <property type="project" value="TreeGrafter"/>
</dbReference>
<dbReference type="GO" id="GO:0017119">
    <property type="term" value="C:Golgi transport complex"/>
    <property type="evidence" value="ECO:0007669"/>
    <property type="project" value="TreeGrafter"/>
</dbReference>
<comment type="caution">
    <text evidence="4">The sequence shown here is derived from an EMBL/GenBank/DDBJ whole genome shotgun (WGS) entry which is preliminary data.</text>
</comment>
<proteinExistence type="predicted"/>
<dbReference type="InterPro" id="IPR007265">
    <property type="entry name" value="COG_su3"/>
</dbReference>
<feature type="region of interest" description="Disordered" evidence="1">
    <location>
        <begin position="240"/>
        <end position="315"/>
    </location>
</feature>
<keyword evidence="5" id="KW-1185">Reference proteome</keyword>
<feature type="domain" description="Conserved oligomeric Golgi complex subunit 3 C-terminal" evidence="3">
    <location>
        <begin position="204"/>
        <end position="492"/>
    </location>
</feature>
<dbReference type="InterPro" id="IPR048685">
    <property type="entry name" value="COG3_C"/>
</dbReference>
<dbReference type="PANTHER" id="PTHR13302:SF8">
    <property type="entry name" value="CONSERVED OLIGOMERIC GOLGI COMPLEX SUBUNIT 3"/>
    <property type="match status" value="1"/>
</dbReference>
<organism evidence="4 5">
    <name type="scientific">Gymnopilus dilepis</name>
    <dbReference type="NCBI Taxonomy" id="231916"/>
    <lineage>
        <taxon>Eukaryota</taxon>
        <taxon>Fungi</taxon>
        <taxon>Dikarya</taxon>
        <taxon>Basidiomycota</taxon>
        <taxon>Agaricomycotina</taxon>
        <taxon>Agaricomycetes</taxon>
        <taxon>Agaricomycetidae</taxon>
        <taxon>Agaricales</taxon>
        <taxon>Agaricineae</taxon>
        <taxon>Hymenogastraceae</taxon>
        <taxon>Gymnopilus</taxon>
    </lineage>
</organism>
<feature type="compositionally biased region" description="Low complexity" evidence="1">
    <location>
        <begin position="292"/>
        <end position="301"/>
    </location>
</feature>
<feature type="compositionally biased region" description="Acidic residues" evidence="1">
    <location>
        <begin position="259"/>
        <end position="271"/>
    </location>
</feature>
<dbReference type="InterPro" id="IPR011032">
    <property type="entry name" value="GroES-like_sf"/>
</dbReference>
<dbReference type="Gene3D" id="3.40.50.720">
    <property type="entry name" value="NAD(P)-binding Rossmann-like Domain"/>
    <property type="match status" value="1"/>
</dbReference>
<evidence type="ECO:0000313" key="5">
    <source>
        <dbReference type="Proteomes" id="UP000284706"/>
    </source>
</evidence>
<evidence type="ECO:0000259" key="2">
    <source>
        <dbReference type="Pfam" id="PF00107"/>
    </source>
</evidence>
<name>A0A409Y450_9AGAR</name>
<dbReference type="GO" id="GO:0006891">
    <property type="term" value="P:intra-Golgi vesicle-mediated transport"/>
    <property type="evidence" value="ECO:0007669"/>
    <property type="project" value="TreeGrafter"/>
</dbReference>
<feature type="domain" description="Alcohol dehydrogenase-like C-terminal" evidence="2">
    <location>
        <begin position="96"/>
        <end position="160"/>
    </location>
</feature>
<feature type="compositionally biased region" description="Low complexity" evidence="1">
    <location>
        <begin position="240"/>
        <end position="258"/>
    </location>
</feature>
<dbReference type="GO" id="GO:0005801">
    <property type="term" value="C:cis-Golgi network"/>
    <property type="evidence" value="ECO:0007669"/>
    <property type="project" value="InterPro"/>
</dbReference>
<dbReference type="GO" id="GO:0006886">
    <property type="term" value="P:intracellular protein transport"/>
    <property type="evidence" value="ECO:0007669"/>
    <property type="project" value="InterPro"/>
</dbReference>
<dbReference type="InParanoid" id="A0A409Y450"/>
<dbReference type="Proteomes" id="UP000284706">
    <property type="component" value="Unassembled WGS sequence"/>
</dbReference>
<sequence length="768" mass="83083">SLSFLRIDGYAIGKVIRSENPQVKVGDHVYGYLEFQNYSVRKDLTGLRIIENKEKLPWSLYVGVLGMPGKTAYMARKEYAQAKKGETVFVSAAAGPVGSFVIQLAKMDGLKTIGTAGTAEKVEFLKEIGTDVIFNYKTTKPRDVLLKEGGIDIYWDNVGGELERCSASYPDALSSLLQECHSAYLSRRKALLVPRVMEEIRGLLCDLLYDDLRPRILHEPRLTVLCEVCTVLQALMVRDASTSSPSLSSSEASSNDNSSSDEEPSESDSELDPQTPNTNASASSPEPPPTSSPSLLPAASPRHSAVHSQKPKTARMGRRLHIAQLLKMVLQDAQTRLFSKAQAVIQSEIWYYVPKEEDLDMGLRAGRYPSRASDMELREKESTNQLFRNVFALAKNRGGRGGQDTWYPTLHKTVWVLGQLKDFIQPAIFEDIAQEALTYCRLSLISTSELIAARGASTNPNSTAAPSTTQFARLDAALFLVRRLLILKEVWASLAEEEEALGGARLVEKERKTGLKSPRVLEMGGSLMGGVVSPGGVGPAAGRGVTETLTNMLSKTTSLLPEGLFTLLGVMRGVGPETDMQGIKLDIGHSLRKACEDIIAVCANPLCDPLEASFSRTKVDPAGAAPPTTAAAIPATAAPQADLSTIHLRFLAAIQRDSPLFVARVRAYLIGSATVERVVNGSGSEVNEVGAGGENKEGDERPSTGVFTTTFTFTGSLQAVIGRTRRPYLHRHGLHTLGGALASPHHASGMPISDHAFAYGPPFLPFFA</sequence>
<gene>
    <name evidence="4" type="ORF">CVT26_012916</name>
</gene>
<reference evidence="4 5" key="1">
    <citation type="journal article" date="2018" name="Evol. Lett.">
        <title>Horizontal gene cluster transfer increased hallucinogenic mushroom diversity.</title>
        <authorList>
            <person name="Reynolds H.T."/>
            <person name="Vijayakumar V."/>
            <person name="Gluck-Thaler E."/>
            <person name="Korotkin H.B."/>
            <person name="Matheny P.B."/>
            <person name="Slot J.C."/>
        </authorList>
    </citation>
    <scope>NUCLEOTIDE SEQUENCE [LARGE SCALE GENOMIC DNA]</scope>
    <source>
        <strain evidence="4 5">SRW20</strain>
    </source>
</reference>